<feature type="region of interest" description="Disordered" evidence="2">
    <location>
        <begin position="87"/>
        <end position="107"/>
    </location>
</feature>
<keyword evidence="4" id="KW-1185">Reference proteome</keyword>
<feature type="region of interest" description="Disordered" evidence="2">
    <location>
        <begin position="123"/>
        <end position="143"/>
    </location>
</feature>
<comment type="caution">
    <text evidence="3">The sequence shown here is derived from an EMBL/GenBank/DDBJ whole genome shotgun (WGS) entry which is preliminary data.</text>
</comment>
<dbReference type="AlphaFoldDB" id="A0AAD6N848"/>
<feature type="coiled-coil region" evidence="1">
    <location>
        <begin position="277"/>
        <end position="311"/>
    </location>
</feature>
<reference evidence="3" key="1">
    <citation type="journal article" date="2023" name="IMA Fungus">
        <title>Comparative genomic study of the Penicillium genus elucidates a diverse pangenome and 15 lateral gene transfer events.</title>
        <authorList>
            <person name="Petersen C."/>
            <person name="Sorensen T."/>
            <person name="Nielsen M.R."/>
            <person name="Sondergaard T.E."/>
            <person name="Sorensen J.L."/>
            <person name="Fitzpatrick D.A."/>
            <person name="Frisvad J.C."/>
            <person name="Nielsen K.L."/>
        </authorList>
    </citation>
    <scope>NUCLEOTIDE SEQUENCE</scope>
    <source>
        <strain evidence="3">IBT 15450</strain>
    </source>
</reference>
<organism evidence="3 4">
    <name type="scientific">Penicillium canescens</name>
    <dbReference type="NCBI Taxonomy" id="5083"/>
    <lineage>
        <taxon>Eukaryota</taxon>
        <taxon>Fungi</taxon>
        <taxon>Dikarya</taxon>
        <taxon>Ascomycota</taxon>
        <taxon>Pezizomycotina</taxon>
        <taxon>Eurotiomycetes</taxon>
        <taxon>Eurotiomycetidae</taxon>
        <taxon>Eurotiales</taxon>
        <taxon>Aspergillaceae</taxon>
        <taxon>Penicillium</taxon>
    </lineage>
</organism>
<feature type="region of interest" description="Disordered" evidence="2">
    <location>
        <begin position="365"/>
        <end position="386"/>
    </location>
</feature>
<feature type="compositionally biased region" description="Basic and acidic residues" evidence="2">
    <location>
        <begin position="127"/>
        <end position="139"/>
    </location>
</feature>
<feature type="compositionally biased region" description="Basic and acidic residues" evidence="2">
    <location>
        <begin position="90"/>
        <end position="101"/>
    </location>
</feature>
<proteinExistence type="predicted"/>
<evidence type="ECO:0000313" key="4">
    <source>
        <dbReference type="Proteomes" id="UP001219568"/>
    </source>
</evidence>
<name>A0AAD6N848_PENCN</name>
<sequence length="386" mass="44023">MAQNDPDERLVYLACQHIFRGSHSHVRRLKVIRSLIQENKPSLADILREYNIDRTINVAKRLLEDQVFDDTLKAKIRFPELFDVSPTQNAEREASEAEAARSEASAVREISEREASRDIDIVSQAKPDNEGDRKTEKSHLGANSDINKGIPSLYPVYIQYRCQHLITTTIQNLLEESCFEFAQQHFPHILAIKGWDCPEAVELTEWTKLIARHSPQPVKGTNKPIDELFGLLHELRHSAVHRLRKTANGIERLAENAQLFLEALDDSFRSEKVSVLRRELKGAIEELKRNKDLLEGKLNTQLKNIQRKRAELDMCEKTAIESMGLDDQQCQNDVGEELNGAVRNLMSNETQNAKGKGKLFSIDQGLSQSEDDFPEADLTIYSRELD</sequence>
<evidence type="ECO:0000256" key="2">
    <source>
        <dbReference type="SAM" id="MobiDB-lite"/>
    </source>
</evidence>
<evidence type="ECO:0000256" key="1">
    <source>
        <dbReference type="SAM" id="Coils"/>
    </source>
</evidence>
<accession>A0AAD6N848</accession>
<reference evidence="3" key="2">
    <citation type="submission" date="2023-01" db="EMBL/GenBank/DDBJ databases">
        <authorList>
            <person name="Petersen C."/>
        </authorList>
    </citation>
    <scope>NUCLEOTIDE SEQUENCE</scope>
    <source>
        <strain evidence="3">IBT 15450</strain>
    </source>
</reference>
<gene>
    <name evidence="3" type="ORF">N7460_007978</name>
</gene>
<evidence type="ECO:0000313" key="3">
    <source>
        <dbReference type="EMBL" id="KAJ6038207.1"/>
    </source>
</evidence>
<dbReference type="Proteomes" id="UP001219568">
    <property type="component" value="Unassembled WGS sequence"/>
</dbReference>
<protein>
    <recommendedName>
        <fullName evidence="5">Ubiquinol-cytochrome-c reductase cytochrome c1</fullName>
    </recommendedName>
</protein>
<keyword evidence="1" id="KW-0175">Coiled coil</keyword>
<dbReference type="EMBL" id="JAQJZL010000009">
    <property type="protein sequence ID" value="KAJ6038207.1"/>
    <property type="molecule type" value="Genomic_DNA"/>
</dbReference>
<evidence type="ECO:0008006" key="5">
    <source>
        <dbReference type="Google" id="ProtNLM"/>
    </source>
</evidence>